<dbReference type="Proteomes" id="UP000654913">
    <property type="component" value="Chromosome 2"/>
</dbReference>
<accession>A0A7R7XGG5</accession>
<dbReference type="GeneID" id="64971087"/>
<evidence type="ECO:0000313" key="7">
    <source>
        <dbReference type="EMBL" id="BCS21082.1"/>
    </source>
</evidence>
<dbReference type="InterPro" id="IPR013087">
    <property type="entry name" value="Znf_C2H2_type"/>
</dbReference>
<name>A0A7R7XGG5_9EURO</name>
<protein>
    <recommendedName>
        <fullName evidence="6">C2H2-type domain-containing protein</fullName>
    </recommendedName>
</protein>
<dbReference type="SMART" id="SM00355">
    <property type="entry name" value="ZnF_C2H2"/>
    <property type="match status" value="6"/>
</dbReference>
<dbReference type="PROSITE" id="PS50157">
    <property type="entry name" value="ZINC_FINGER_C2H2_2"/>
    <property type="match status" value="3"/>
</dbReference>
<evidence type="ECO:0000256" key="4">
    <source>
        <dbReference type="ARBA" id="ARBA00022833"/>
    </source>
</evidence>
<keyword evidence="8" id="KW-1185">Reference proteome</keyword>
<keyword evidence="3 5" id="KW-0863">Zinc-finger</keyword>
<keyword evidence="2" id="KW-0677">Repeat</keyword>
<evidence type="ECO:0000256" key="2">
    <source>
        <dbReference type="ARBA" id="ARBA00022737"/>
    </source>
</evidence>
<dbReference type="Pfam" id="PF00096">
    <property type="entry name" value="zf-C2H2"/>
    <property type="match status" value="1"/>
</dbReference>
<evidence type="ECO:0000313" key="8">
    <source>
        <dbReference type="Proteomes" id="UP000654913"/>
    </source>
</evidence>
<dbReference type="EMBL" id="AP024444">
    <property type="protein sequence ID" value="BCS21082.1"/>
    <property type="molecule type" value="Genomic_DNA"/>
</dbReference>
<feature type="domain" description="C2H2-type" evidence="6">
    <location>
        <begin position="116"/>
        <end position="143"/>
    </location>
</feature>
<dbReference type="KEGG" id="apuu:APUU_21514S"/>
<dbReference type="AlphaFoldDB" id="A0A7R7XGG5"/>
<dbReference type="OrthoDB" id="6105938at2759"/>
<sequence length="247" mass="29410">MKLGRHQKFNGVDYECRLCERHFASRGSIYAHCRYTSQHEWCERCRRVFVSERAKNDHLRYSRRHNICWNCPDRKDFETAKDLKNHLSECHHYCHPCKRAHNSARELQDHDVAVHHLCVKCGQYFQNENNLRMHQQTHLPRDMECFGCFQTFKSFSGMLIHLESGTCQSGTDKERIDDLFCEWDQGWKYKLDDDEGEGLIFLCPECDQDFSRLSALYQHAEDVPRCSHLTEEGGCLDELRVFIERRI</sequence>
<reference evidence="7" key="2">
    <citation type="submission" date="2021-02" db="EMBL/GenBank/DDBJ databases">
        <title>Aspergillus puulaauensis MK2 genome sequence.</title>
        <authorList>
            <person name="Futagami T."/>
            <person name="Mori K."/>
            <person name="Kadooka C."/>
            <person name="Tanaka T."/>
        </authorList>
    </citation>
    <scope>NUCLEOTIDE SEQUENCE</scope>
    <source>
        <strain evidence="7">MK2</strain>
    </source>
</reference>
<dbReference type="PROSITE" id="PS00028">
    <property type="entry name" value="ZINC_FINGER_C2H2_1"/>
    <property type="match status" value="1"/>
</dbReference>
<feature type="domain" description="C2H2-type" evidence="6">
    <location>
        <begin position="14"/>
        <end position="39"/>
    </location>
</feature>
<dbReference type="GO" id="GO:0008270">
    <property type="term" value="F:zinc ion binding"/>
    <property type="evidence" value="ECO:0007669"/>
    <property type="project" value="UniProtKB-KW"/>
</dbReference>
<organism evidence="7 8">
    <name type="scientific">Aspergillus puulaauensis</name>
    <dbReference type="NCBI Taxonomy" id="1220207"/>
    <lineage>
        <taxon>Eukaryota</taxon>
        <taxon>Fungi</taxon>
        <taxon>Dikarya</taxon>
        <taxon>Ascomycota</taxon>
        <taxon>Pezizomycotina</taxon>
        <taxon>Eurotiomycetes</taxon>
        <taxon>Eurotiomycetidae</taxon>
        <taxon>Eurotiales</taxon>
        <taxon>Aspergillaceae</taxon>
        <taxon>Aspergillus</taxon>
    </lineage>
</organism>
<reference evidence="7" key="1">
    <citation type="submission" date="2021-01" db="EMBL/GenBank/DDBJ databases">
        <authorList>
            <consortium name="Aspergillus puulaauensis MK2 genome sequencing consortium"/>
            <person name="Kazuki M."/>
            <person name="Futagami T."/>
        </authorList>
    </citation>
    <scope>NUCLEOTIDE SEQUENCE</scope>
    <source>
        <strain evidence="7">MK2</strain>
    </source>
</reference>
<feature type="domain" description="C2H2-type" evidence="6">
    <location>
        <begin position="201"/>
        <end position="233"/>
    </location>
</feature>
<dbReference type="Gene3D" id="3.30.160.60">
    <property type="entry name" value="Classic Zinc Finger"/>
    <property type="match status" value="1"/>
</dbReference>
<proteinExistence type="predicted"/>
<gene>
    <name evidence="7" type="ORF">APUU_21514S</name>
</gene>
<keyword evidence="1" id="KW-0479">Metal-binding</keyword>
<keyword evidence="4" id="KW-0862">Zinc</keyword>
<evidence type="ECO:0000259" key="6">
    <source>
        <dbReference type="PROSITE" id="PS50157"/>
    </source>
</evidence>
<dbReference type="RefSeq" id="XP_041553276.1">
    <property type="nucleotide sequence ID" value="XM_041700275.1"/>
</dbReference>
<dbReference type="PANTHER" id="PTHR24379:SF121">
    <property type="entry name" value="C2H2-TYPE DOMAIN-CONTAINING PROTEIN"/>
    <property type="match status" value="1"/>
</dbReference>
<dbReference type="PANTHER" id="PTHR24379">
    <property type="entry name" value="KRAB AND ZINC FINGER DOMAIN-CONTAINING"/>
    <property type="match status" value="1"/>
</dbReference>
<evidence type="ECO:0000256" key="5">
    <source>
        <dbReference type="PROSITE-ProRule" id="PRU00042"/>
    </source>
</evidence>
<evidence type="ECO:0000256" key="3">
    <source>
        <dbReference type="ARBA" id="ARBA00022771"/>
    </source>
</evidence>
<evidence type="ECO:0000256" key="1">
    <source>
        <dbReference type="ARBA" id="ARBA00022723"/>
    </source>
</evidence>